<sequence>MLRELSVSALKRFTSPWSEDDGAEDDARLQLLRNVNPRTLKFNNLATESGYVMHSRTEAVKRGRLSIKVMILPLCSWGIVRELTQSKLISGTLVFVLVIGCVSYWLTATRFFRHHCNVIMTGVASFFAVVFHVRRMFTGADDAHVIPWIPLFINVVIRIPFPRALALSLIHLTLFTLNHLVRRLEMQHDSTEARDC</sequence>
<evidence type="ECO:0000313" key="2">
    <source>
        <dbReference type="EMBL" id="KAF4734917.1"/>
    </source>
</evidence>
<keyword evidence="3" id="KW-1185">Reference proteome</keyword>
<keyword evidence="1" id="KW-0472">Membrane</keyword>
<evidence type="ECO:0000313" key="3">
    <source>
        <dbReference type="Proteomes" id="UP000553632"/>
    </source>
</evidence>
<dbReference type="OMA" id="AHVIPWI"/>
<protein>
    <submittedName>
        <fullName evidence="2">Uncharacterized protein</fullName>
    </submittedName>
</protein>
<evidence type="ECO:0000256" key="1">
    <source>
        <dbReference type="SAM" id="Phobius"/>
    </source>
</evidence>
<keyword evidence="1" id="KW-0812">Transmembrane</keyword>
<reference evidence="2 3" key="1">
    <citation type="submission" date="2020-04" db="EMBL/GenBank/DDBJ databases">
        <title>Perkinsus olseni comparative genomics.</title>
        <authorList>
            <person name="Bogema D.R."/>
        </authorList>
    </citation>
    <scope>NUCLEOTIDE SEQUENCE [LARGE SCALE GENOMIC DNA]</scope>
    <source>
        <strain evidence="2 3">ATCC PRA-207</strain>
    </source>
</reference>
<organism evidence="2 3">
    <name type="scientific">Perkinsus olseni</name>
    <name type="common">Perkinsus atlanticus</name>
    <dbReference type="NCBI Taxonomy" id="32597"/>
    <lineage>
        <taxon>Eukaryota</taxon>
        <taxon>Sar</taxon>
        <taxon>Alveolata</taxon>
        <taxon>Perkinsozoa</taxon>
        <taxon>Perkinsea</taxon>
        <taxon>Perkinsida</taxon>
        <taxon>Perkinsidae</taxon>
        <taxon>Perkinsus</taxon>
    </lineage>
</organism>
<feature type="transmembrane region" description="Helical" evidence="1">
    <location>
        <begin position="157"/>
        <end position="177"/>
    </location>
</feature>
<feature type="transmembrane region" description="Helical" evidence="1">
    <location>
        <begin position="86"/>
        <end position="106"/>
    </location>
</feature>
<name>A0A7J6SQA9_PEROL</name>
<accession>A0A7J6SQA9</accession>
<proteinExistence type="predicted"/>
<keyword evidence="1" id="KW-1133">Transmembrane helix</keyword>
<comment type="caution">
    <text evidence="2">The sequence shown here is derived from an EMBL/GenBank/DDBJ whole genome shotgun (WGS) entry which is preliminary data.</text>
</comment>
<dbReference type="Proteomes" id="UP000553632">
    <property type="component" value="Unassembled WGS sequence"/>
</dbReference>
<gene>
    <name evidence="2" type="ORF">FOZ63_016022</name>
</gene>
<dbReference type="EMBL" id="JABANO010016584">
    <property type="protein sequence ID" value="KAF4734917.1"/>
    <property type="molecule type" value="Genomic_DNA"/>
</dbReference>
<feature type="non-terminal residue" evidence="2">
    <location>
        <position position="196"/>
    </location>
</feature>
<dbReference type="AlphaFoldDB" id="A0A7J6SQA9"/>
<feature type="transmembrane region" description="Helical" evidence="1">
    <location>
        <begin position="118"/>
        <end position="137"/>
    </location>
</feature>